<dbReference type="Pfam" id="PF02902">
    <property type="entry name" value="Peptidase_C48"/>
    <property type="match status" value="1"/>
</dbReference>
<dbReference type="Proteomes" id="UP000652761">
    <property type="component" value="Unassembled WGS sequence"/>
</dbReference>
<evidence type="ECO:0000313" key="8">
    <source>
        <dbReference type="Proteomes" id="UP000652761"/>
    </source>
</evidence>
<comment type="similarity">
    <text evidence="1">Belongs to the peptidase C48 family.</text>
</comment>
<dbReference type="PANTHER" id="PTHR46915:SF6">
    <property type="entry name" value="CYSTEINE PROTEINASES SUPERFAMILY PROTEIN"/>
    <property type="match status" value="1"/>
</dbReference>
<proteinExistence type="inferred from homology"/>
<evidence type="ECO:0000256" key="2">
    <source>
        <dbReference type="ARBA" id="ARBA00022670"/>
    </source>
</evidence>
<reference evidence="7" key="1">
    <citation type="submission" date="2017-07" db="EMBL/GenBank/DDBJ databases">
        <title>Taro Niue Genome Assembly and Annotation.</title>
        <authorList>
            <person name="Atibalentja N."/>
            <person name="Keating K."/>
            <person name="Fields C.J."/>
        </authorList>
    </citation>
    <scope>NUCLEOTIDE SEQUENCE</scope>
    <source>
        <strain evidence="7">Niue_2</strain>
        <tissue evidence="7">Leaf</tissue>
    </source>
</reference>
<dbReference type="AlphaFoldDB" id="A0A843TXE6"/>
<evidence type="ECO:0000313" key="7">
    <source>
        <dbReference type="EMBL" id="MQL74004.1"/>
    </source>
</evidence>
<dbReference type="GO" id="GO:0016926">
    <property type="term" value="P:protein desumoylation"/>
    <property type="evidence" value="ECO:0007669"/>
    <property type="project" value="UniProtKB-ARBA"/>
</dbReference>
<dbReference type="PROSITE" id="PS50600">
    <property type="entry name" value="ULP_PROTEASE"/>
    <property type="match status" value="1"/>
</dbReference>
<evidence type="ECO:0000256" key="5">
    <source>
        <dbReference type="SAM" id="MobiDB-lite"/>
    </source>
</evidence>
<keyword evidence="2" id="KW-0645">Protease</keyword>
<dbReference type="InterPro" id="IPR038765">
    <property type="entry name" value="Papain-like_cys_pep_sf"/>
</dbReference>
<dbReference type="Pfam" id="PF03004">
    <property type="entry name" value="Transposase_24"/>
    <property type="match status" value="1"/>
</dbReference>
<dbReference type="EMBL" id="NMUH01000187">
    <property type="protein sequence ID" value="MQL74004.1"/>
    <property type="molecule type" value="Genomic_DNA"/>
</dbReference>
<dbReference type="InterPro" id="IPR003653">
    <property type="entry name" value="Peptidase_C48_C"/>
</dbReference>
<comment type="caution">
    <text evidence="7">The sequence shown here is derived from an EMBL/GenBank/DDBJ whole genome shotgun (WGS) entry which is preliminary data.</text>
</comment>
<gene>
    <name evidence="7" type="ORF">Taro_006362</name>
</gene>
<feature type="non-terminal residue" evidence="7">
    <location>
        <position position="1"/>
    </location>
</feature>
<dbReference type="Gene3D" id="3.40.395.10">
    <property type="entry name" value="Adenoviral Proteinase, Chain A"/>
    <property type="match status" value="1"/>
</dbReference>
<dbReference type="GO" id="GO:0008234">
    <property type="term" value="F:cysteine-type peptidase activity"/>
    <property type="evidence" value="ECO:0007669"/>
    <property type="project" value="UniProtKB-KW"/>
</dbReference>
<protein>
    <recommendedName>
        <fullName evidence="6">Ubiquitin-like protease family profile domain-containing protein</fullName>
    </recommendedName>
</protein>
<keyword evidence="8" id="KW-1185">Reference proteome</keyword>
<keyword evidence="4" id="KW-0788">Thiol protease</keyword>
<feature type="region of interest" description="Disordered" evidence="5">
    <location>
        <begin position="357"/>
        <end position="379"/>
    </location>
</feature>
<evidence type="ECO:0000256" key="4">
    <source>
        <dbReference type="ARBA" id="ARBA00022807"/>
    </source>
</evidence>
<evidence type="ECO:0000259" key="6">
    <source>
        <dbReference type="PROSITE" id="PS50600"/>
    </source>
</evidence>
<evidence type="ECO:0000256" key="1">
    <source>
        <dbReference type="ARBA" id="ARBA00005234"/>
    </source>
</evidence>
<accession>A0A843TXE6</accession>
<organism evidence="7 8">
    <name type="scientific">Colocasia esculenta</name>
    <name type="common">Wild taro</name>
    <name type="synonym">Arum esculentum</name>
    <dbReference type="NCBI Taxonomy" id="4460"/>
    <lineage>
        <taxon>Eukaryota</taxon>
        <taxon>Viridiplantae</taxon>
        <taxon>Streptophyta</taxon>
        <taxon>Embryophyta</taxon>
        <taxon>Tracheophyta</taxon>
        <taxon>Spermatophyta</taxon>
        <taxon>Magnoliopsida</taxon>
        <taxon>Liliopsida</taxon>
        <taxon>Araceae</taxon>
        <taxon>Aroideae</taxon>
        <taxon>Colocasieae</taxon>
        <taxon>Colocasia</taxon>
    </lineage>
</organism>
<dbReference type="PANTHER" id="PTHR46915">
    <property type="entry name" value="UBIQUITIN-LIKE PROTEASE 4-RELATED"/>
    <property type="match status" value="1"/>
</dbReference>
<evidence type="ECO:0000256" key="3">
    <source>
        <dbReference type="ARBA" id="ARBA00022801"/>
    </source>
</evidence>
<feature type="domain" description="Ubiquitin-like protease family profile" evidence="6">
    <location>
        <begin position="1"/>
        <end position="172"/>
    </location>
</feature>
<dbReference type="SUPFAM" id="SSF54001">
    <property type="entry name" value="Cysteine proteinases"/>
    <property type="match status" value="1"/>
</dbReference>
<dbReference type="OrthoDB" id="694021at2759"/>
<name>A0A843TXE6_COLES</name>
<keyword evidence="3" id="KW-0378">Hydrolase</keyword>
<sequence>WKQAANLRRQQGKDTPATCSSFPYSSACRPRRRASPADPIAFFLLRFIEGDWPLPLLVPCRPFSQEGCATVVYFLQSCGPTDRQRNHWQLVVICKKEDNDMPFLMLLDSLHMGEHTSIQNELKNFLKILYEGKGMRAVADEMKVIDVHVPKVPQQKGSTECGFMVLYFIFRFILAASTSFGRNDYPSFLTADWFSREEYEKFIEDLQGKIIHIDAQSASTLKKRKIDVPISLRDFVMKDLDQKWRSWKYGLRTKFFTPYQKAQQHFACSDTRVVEDQWKNLVKIWSSEEFKKRSETNKQNKSKHTFFHCAGSKSFADIYHEEDKIRDIKLTQQSSTSSSIASVGDAYEQVMGRDRTGRIRGIGTGPTPKSLWGSRSTQKLRQDNDSLKEKFEALKETMKKIESRGNNESSASVCHAQKKKDSLAGRRVRILNFSGEVVASGILVSDDNDNVVMGKKLGGEYYEVSILIAYDPTASLFIKDADRKNMNDAVGSHIIWFREYVELEDD</sequence>
<dbReference type="InterPro" id="IPR004252">
    <property type="entry name" value="Probable_transposase_24"/>
</dbReference>
<dbReference type="GO" id="GO:0006508">
    <property type="term" value="P:proteolysis"/>
    <property type="evidence" value="ECO:0007669"/>
    <property type="project" value="UniProtKB-KW"/>
</dbReference>